<dbReference type="GO" id="GO:0003924">
    <property type="term" value="F:GTPase activity"/>
    <property type="evidence" value="ECO:0007669"/>
    <property type="project" value="InterPro"/>
</dbReference>
<dbReference type="Proteomes" id="UP000794436">
    <property type="component" value="Unassembled WGS sequence"/>
</dbReference>
<gene>
    <name evidence="2" type="ORF">Poli38472_000427</name>
</gene>
<comment type="caution">
    <text evidence="2">The sequence shown here is derived from an EMBL/GenBank/DDBJ whole genome shotgun (WGS) entry which is preliminary data.</text>
</comment>
<keyword evidence="3" id="KW-1185">Reference proteome</keyword>
<dbReference type="SUPFAM" id="SSF48340">
    <property type="entry name" value="Interferon-induced guanylate-binding protein 1 (GBP1), C-terminal domain"/>
    <property type="match status" value="1"/>
</dbReference>
<keyword evidence="1" id="KW-0175">Coiled coil</keyword>
<dbReference type="OrthoDB" id="66244at2759"/>
<dbReference type="EMBL" id="SPLM01000108">
    <property type="protein sequence ID" value="TMW60385.1"/>
    <property type="molecule type" value="Genomic_DNA"/>
</dbReference>
<dbReference type="AlphaFoldDB" id="A0A8K1CC41"/>
<dbReference type="InterPro" id="IPR036543">
    <property type="entry name" value="Guanylate-bd_C_sf"/>
</dbReference>
<dbReference type="GO" id="GO:0005525">
    <property type="term" value="F:GTP binding"/>
    <property type="evidence" value="ECO:0007669"/>
    <property type="project" value="InterPro"/>
</dbReference>
<organism evidence="2 3">
    <name type="scientific">Pythium oligandrum</name>
    <name type="common">Mycoparasitic fungus</name>
    <dbReference type="NCBI Taxonomy" id="41045"/>
    <lineage>
        <taxon>Eukaryota</taxon>
        <taxon>Sar</taxon>
        <taxon>Stramenopiles</taxon>
        <taxon>Oomycota</taxon>
        <taxon>Peronosporomycetes</taxon>
        <taxon>Pythiales</taxon>
        <taxon>Pythiaceae</taxon>
        <taxon>Pythium</taxon>
    </lineage>
</organism>
<accession>A0A8K1CC41</accession>
<evidence type="ECO:0000256" key="1">
    <source>
        <dbReference type="SAM" id="Coils"/>
    </source>
</evidence>
<feature type="coiled-coil region" evidence="1">
    <location>
        <begin position="475"/>
        <end position="608"/>
    </location>
</feature>
<reference evidence="2" key="1">
    <citation type="submission" date="2019-03" db="EMBL/GenBank/DDBJ databases">
        <title>Long read genome sequence of the mycoparasitic Pythium oligandrum ATCC 38472 isolated from sugarbeet rhizosphere.</title>
        <authorList>
            <person name="Gaulin E."/>
        </authorList>
    </citation>
    <scope>NUCLEOTIDE SEQUENCE</scope>
    <source>
        <strain evidence="2">ATCC 38472_TT</strain>
    </source>
</reference>
<sequence length="645" mass="73143">MDVTWRDLELIDGTGRVPALAEALLRDELRDERLAVVLLRGSRETETHRRQVIAELLQQAPRQATTSTSSGVTLLACVSYIEEDYRLLILDAGDALNPAIDSALCVLSSLVMSMYEGGRDAEVDALPTFRAFQDMLLTLQRDFSAVEVYEMLPSMLTVDASSERSLKASSSSRSLAVGGASVLELARLKTLGTRTALDIVSMDAASFFGPIAQVKKVFDAELTSELLLQLLFSISRDALDGQEPDLGGAWDEYVEGKSKTVADDALATYVDCIHGSVRESPPMEMDAFQKLHDELYVLAMDVFHNGARLKAPSRRAVRSKLKADLKRWYEDELVVLRENSRSYCEALRASLWQELSAPLLANETSHDVFRAMLEAIQRFDEAYNDRARGPEKAEVLRSFYRHETIEVFQRLEHRVHQQMTDAHLKDLREQLERDFDVKKDALVEHFKQEEAQLRVCMAREMEMMQKLHQAKHARVKMDENEGKRLREEVAELKRTNETLESQQVALEHTKEEAILENKILQNKVFELEDAVHQAMSSRAELVDTLAATIKSAEDKETQLFDRIAELELDVKEKASRLEGELRDLTMQQRKTNEEKEELQKKLNEFFLKVTALPDAIQQHLFCANEDQALQGKIGFADALSSFMSD</sequence>
<proteinExistence type="predicted"/>
<evidence type="ECO:0000313" key="3">
    <source>
        <dbReference type="Proteomes" id="UP000794436"/>
    </source>
</evidence>
<evidence type="ECO:0000313" key="2">
    <source>
        <dbReference type="EMBL" id="TMW60385.1"/>
    </source>
</evidence>
<protein>
    <submittedName>
        <fullName evidence="2">Uncharacterized protein</fullName>
    </submittedName>
</protein>
<name>A0A8K1CC41_PYTOL</name>